<dbReference type="SMART" id="SM00015">
    <property type="entry name" value="IQ"/>
    <property type="match status" value="3"/>
</dbReference>
<organism evidence="4 5">
    <name type="scientific">Monosiga brevicollis</name>
    <name type="common">Choanoflagellate</name>
    <dbReference type="NCBI Taxonomy" id="81824"/>
    <lineage>
        <taxon>Eukaryota</taxon>
        <taxon>Choanoflagellata</taxon>
        <taxon>Craspedida</taxon>
        <taxon>Salpingoecidae</taxon>
        <taxon>Monosiga</taxon>
    </lineage>
</organism>
<dbReference type="SMART" id="SM00456">
    <property type="entry name" value="WW"/>
    <property type="match status" value="1"/>
</dbReference>
<gene>
    <name evidence="4" type="ORF">MONBRDRAFT_14583</name>
</gene>
<dbReference type="SMART" id="SM00323">
    <property type="entry name" value="RasGAP"/>
    <property type="match status" value="1"/>
</dbReference>
<dbReference type="Pfam" id="PF00397">
    <property type="entry name" value="WW"/>
    <property type="match status" value="1"/>
</dbReference>
<evidence type="ECO:0000313" key="4">
    <source>
        <dbReference type="EMBL" id="EDQ91805.1"/>
    </source>
</evidence>
<dbReference type="OMA" id="VYQNMIS"/>
<dbReference type="CDD" id="cd23767">
    <property type="entry name" value="IQCD"/>
    <property type="match status" value="1"/>
</dbReference>
<dbReference type="FunCoup" id="A9USM2">
    <property type="interactions" value="945"/>
</dbReference>
<dbReference type="PROSITE" id="PS50096">
    <property type="entry name" value="IQ"/>
    <property type="match status" value="3"/>
</dbReference>
<dbReference type="KEGG" id="mbr:MONBRDRAFT_14583"/>
<sequence>INQALDEEDTAENLVKLLKNPSAQLNKVNPGAGEHYRDTLIAAKVYHSKLAQEAGQLESNQNLTLAQVQDAVDDANAEVETERKVAKLLESIDTALTTGGPAELLPLLQSDLLALQDVDAAGVEEYHSTLQEARNKKGEAEAGPCAWKSSQTEDGKTYYYNKDTRETSWTPPDDLSKHHLTLEEVQDQIATANAEEARWQQFVAAEPAIVQLQSAVRGMLARRAFEDRLAYLNDQEASVVKLQAALRGKRQRDAYLDRLKYLNSQVAAVVKIQAAFRGRRERKQYENLTQVDDPPVTTVRRFLHLLDQSETDFQEELNLQQLKQRVVRAIQVNTELDHNLNQMDIKIGLLVKNRISLQDVEKQNRQLKRARRRGSAKDLDAVVAHNSGGLKALTKDSRRKLEHYQNLFYLLQTQPEYLARLVFIDKPRAKWSQLRASNFLETLIELVYNYASNAREQFLLVQLYRKALKLEVEEKVTQIKDIITGNPLFIKLVVKHYRDQAGEEYVRKILNCFMGDVLGSGKQEALDLETDPLVIYRRWLTRIETETGRPADLPYDVTTEDALKHDEVKNDLDRAVRNVVALGSKIRDAFVDHLGDMPYGLRYVCRALKEDLEAKFPDASPDEVAKALGTVIYYRYFNPVMVSPERYLTSDNNMPIVVEDMQRHSLALLSRILQAAAAGQTGEGLHAGIQQFVQESWVIFNNFFIDVTRVETPEQHFNMDEYSDATLLTKPQISLSPADIFYTHEMLDQNIDRVCSGQEDHLHAILAELGSPGEEEEVLGQEDTPDRAASNVPMLLTLNNKFEVPLDDDANVRALYIRTKRMVVDVIRFQPGKNLMQILTTPATDGMEKAHKDFVDDQKKQMQEVCACACVCVCLMTLAETKAKILSNAAALETEGLCSQEDGYQGLLNAVAQDIRHQRIHRKRRKAELKRLNRTLDNLQAKHKFYEEQVEQWDQYVKNAVAHMGQGTQTKSVRRPSPHESSGQFLGTVKYTAAKLKERGVLLNVKDISETQLKFVKIEVSSDEAGIFIVRASFLGQNPFEPERIELSDLLQRQYEGMSTMKLFDDMCTVNINLLLFLINKKFYNQ</sequence>
<dbReference type="GO" id="GO:0051015">
    <property type="term" value="F:actin filament binding"/>
    <property type="evidence" value="ECO:0000318"/>
    <property type="project" value="GO_Central"/>
</dbReference>
<keyword evidence="1" id="KW-0175">Coiled coil</keyword>
<dbReference type="InterPro" id="IPR000593">
    <property type="entry name" value="RasGAP_C"/>
</dbReference>
<dbReference type="PANTHER" id="PTHR14149:SF14">
    <property type="entry name" value="CALPONIN-HOMOLOGY (CH) DOMAIN-CONTAINING PROTEIN"/>
    <property type="match status" value="1"/>
</dbReference>
<dbReference type="STRING" id="81824.A9USM2"/>
<dbReference type="EMBL" id="CH991544">
    <property type="protein sequence ID" value="EDQ91805.1"/>
    <property type="molecule type" value="Genomic_DNA"/>
</dbReference>
<dbReference type="InterPro" id="IPR036020">
    <property type="entry name" value="WW_dom_sf"/>
</dbReference>
<keyword evidence="5" id="KW-1185">Reference proteome</keyword>
<feature type="coiled-coil region" evidence="1">
    <location>
        <begin position="319"/>
        <end position="377"/>
    </location>
</feature>
<dbReference type="InterPro" id="IPR001202">
    <property type="entry name" value="WW_dom"/>
</dbReference>
<dbReference type="GO" id="GO:0005938">
    <property type="term" value="C:cell cortex"/>
    <property type="evidence" value="ECO:0000318"/>
    <property type="project" value="GO_Central"/>
</dbReference>
<dbReference type="GO" id="GO:0005516">
    <property type="term" value="F:calmodulin binding"/>
    <property type="evidence" value="ECO:0000318"/>
    <property type="project" value="GO_Central"/>
</dbReference>
<dbReference type="PROSITE" id="PS50020">
    <property type="entry name" value="WW_DOMAIN_2"/>
    <property type="match status" value="1"/>
</dbReference>
<feature type="coiled-coil region" evidence="1">
    <location>
        <begin position="922"/>
        <end position="956"/>
    </location>
</feature>
<dbReference type="Gene3D" id="1.20.5.190">
    <property type="match status" value="1"/>
</dbReference>
<dbReference type="Gene3D" id="2.20.70.10">
    <property type="match status" value="1"/>
</dbReference>
<protein>
    <submittedName>
        <fullName evidence="4">Uncharacterized protein</fullName>
    </submittedName>
</protein>
<dbReference type="PANTHER" id="PTHR14149">
    <property type="entry name" value="RAS GTPASE-ACTIVATING PROTEIN WITH IQ MOTIF"/>
    <property type="match status" value="1"/>
</dbReference>
<dbReference type="Gene3D" id="1.10.506.10">
    <property type="entry name" value="GTPase Activation - p120gap, domain 1"/>
    <property type="match status" value="1"/>
</dbReference>
<dbReference type="GeneID" id="5888692"/>
<dbReference type="SUPFAM" id="SSF51045">
    <property type="entry name" value="WW domain"/>
    <property type="match status" value="1"/>
</dbReference>
<accession>A9USM2</accession>
<dbReference type="InParanoid" id="A9USM2"/>
<dbReference type="SUPFAM" id="SSF52540">
    <property type="entry name" value="P-loop containing nucleoside triphosphate hydrolases"/>
    <property type="match status" value="1"/>
</dbReference>
<feature type="domain" description="Ras-GAP" evidence="2">
    <location>
        <begin position="442"/>
        <end position="678"/>
    </location>
</feature>
<dbReference type="PROSITE" id="PS01159">
    <property type="entry name" value="WW_DOMAIN_1"/>
    <property type="match status" value="1"/>
</dbReference>
<dbReference type="InterPro" id="IPR000048">
    <property type="entry name" value="IQ_motif_EF-hand-BS"/>
</dbReference>
<dbReference type="AlphaFoldDB" id="A9USM2"/>
<dbReference type="CDD" id="cd00201">
    <property type="entry name" value="WW"/>
    <property type="match status" value="1"/>
</dbReference>
<dbReference type="SUPFAM" id="SSF143885">
    <property type="entry name" value="RGC domain-like"/>
    <property type="match status" value="1"/>
</dbReference>
<dbReference type="GO" id="GO:0005096">
    <property type="term" value="F:GTPase activator activity"/>
    <property type="evidence" value="ECO:0000318"/>
    <property type="project" value="GO_Central"/>
</dbReference>
<evidence type="ECO:0000259" key="3">
    <source>
        <dbReference type="PROSITE" id="PS50020"/>
    </source>
</evidence>
<feature type="domain" description="WW" evidence="3">
    <location>
        <begin position="141"/>
        <end position="174"/>
    </location>
</feature>
<dbReference type="RefSeq" id="XP_001743091.1">
    <property type="nucleotide sequence ID" value="XM_001743039.1"/>
</dbReference>
<evidence type="ECO:0000256" key="1">
    <source>
        <dbReference type="SAM" id="Coils"/>
    </source>
</evidence>
<dbReference type="InterPro" id="IPR027417">
    <property type="entry name" value="P-loop_NTPase"/>
</dbReference>
<dbReference type="InterPro" id="IPR001936">
    <property type="entry name" value="RasGAP_dom"/>
</dbReference>
<dbReference type="Proteomes" id="UP000001357">
    <property type="component" value="Unassembled WGS sequence"/>
</dbReference>
<name>A9USM2_MONBE</name>
<feature type="non-terminal residue" evidence="4">
    <location>
        <position position="1"/>
    </location>
</feature>
<proteinExistence type="predicted"/>
<reference evidence="4 5" key="1">
    <citation type="journal article" date="2008" name="Nature">
        <title>The genome of the choanoflagellate Monosiga brevicollis and the origin of metazoans.</title>
        <authorList>
            <consortium name="JGI Sequencing"/>
            <person name="King N."/>
            <person name="Westbrook M.J."/>
            <person name="Young S.L."/>
            <person name="Kuo A."/>
            <person name="Abedin M."/>
            <person name="Chapman J."/>
            <person name="Fairclough S."/>
            <person name="Hellsten U."/>
            <person name="Isogai Y."/>
            <person name="Letunic I."/>
            <person name="Marr M."/>
            <person name="Pincus D."/>
            <person name="Putnam N."/>
            <person name="Rokas A."/>
            <person name="Wright K.J."/>
            <person name="Zuzow R."/>
            <person name="Dirks W."/>
            <person name="Good M."/>
            <person name="Goodstein D."/>
            <person name="Lemons D."/>
            <person name="Li W."/>
            <person name="Lyons J.B."/>
            <person name="Morris A."/>
            <person name="Nichols S."/>
            <person name="Richter D.J."/>
            <person name="Salamov A."/>
            <person name="Bork P."/>
            <person name="Lim W.A."/>
            <person name="Manning G."/>
            <person name="Miller W.T."/>
            <person name="McGinnis W."/>
            <person name="Shapiro H."/>
            <person name="Tjian R."/>
            <person name="Grigoriev I.V."/>
            <person name="Rokhsar D."/>
        </authorList>
    </citation>
    <scope>NUCLEOTIDE SEQUENCE [LARGE SCALE GENOMIC DNA]</scope>
    <source>
        <strain evidence="5">MX1 / ATCC 50154</strain>
    </source>
</reference>
<dbReference type="Pfam" id="PF00612">
    <property type="entry name" value="IQ"/>
    <property type="match status" value="2"/>
</dbReference>
<dbReference type="Pfam" id="PF00616">
    <property type="entry name" value="RasGAP"/>
    <property type="match status" value="1"/>
</dbReference>
<dbReference type="Pfam" id="PF03836">
    <property type="entry name" value="RasGAP_C"/>
    <property type="match status" value="1"/>
</dbReference>
<evidence type="ECO:0000259" key="2">
    <source>
        <dbReference type="PROSITE" id="PS50018"/>
    </source>
</evidence>
<dbReference type="eggNOG" id="KOG2128">
    <property type="taxonomic scope" value="Eukaryota"/>
</dbReference>
<evidence type="ECO:0000313" key="5">
    <source>
        <dbReference type="Proteomes" id="UP000001357"/>
    </source>
</evidence>
<dbReference type="PROSITE" id="PS50018">
    <property type="entry name" value="RAS_GTPASE_ACTIV_2"/>
    <property type="match status" value="1"/>
</dbReference>
<dbReference type="SUPFAM" id="SSF48350">
    <property type="entry name" value="GTPase activation domain, GAP"/>
    <property type="match status" value="1"/>
</dbReference>
<dbReference type="GO" id="GO:1903479">
    <property type="term" value="P:mitotic actomyosin contractile ring assembly actin filament organization"/>
    <property type="evidence" value="ECO:0000318"/>
    <property type="project" value="GO_Central"/>
</dbReference>
<dbReference type="InterPro" id="IPR008936">
    <property type="entry name" value="Rho_GTPase_activation_prot"/>
</dbReference>